<organism evidence="3 4">
    <name type="scientific">Chryseobacterium defluvii</name>
    <dbReference type="NCBI Taxonomy" id="160396"/>
    <lineage>
        <taxon>Bacteria</taxon>
        <taxon>Pseudomonadati</taxon>
        <taxon>Bacteroidota</taxon>
        <taxon>Flavobacteriia</taxon>
        <taxon>Flavobacteriales</taxon>
        <taxon>Weeksellaceae</taxon>
        <taxon>Chryseobacterium group</taxon>
        <taxon>Chryseobacterium</taxon>
    </lineage>
</organism>
<evidence type="ECO:0000256" key="1">
    <source>
        <dbReference type="SAM" id="SignalP"/>
    </source>
</evidence>
<proteinExistence type="predicted"/>
<dbReference type="RefSeq" id="WP_121460532.1">
    <property type="nucleotide sequence ID" value="NZ_RBXB01000001.1"/>
</dbReference>
<accession>A0A495SN27</accession>
<evidence type="ECO:0000259" key="2">
    <source>
        <dbReference type="Pfam" id="PF20448"/>
    </source>
</evidence>
<dbReference type="Pfam" id="PF20448">
    <property type="entry name" value="DUF6705"/>
    <property type="match status" value="1"/>
</dbReference>
<sequence>MKKLIYIFIILISGYTLAQEYPLNTSSFDVPDYAYIKDTNNEYDKYVGVWKGDWNGKTIYLELKKVKQFRDGVHPYYRDQLLGERKIVDANGNIEIDRISNFDLQHPEFWGLGIPTKYNGQIRNTLLFYPKNMCNKTARLIITDFENLLTLNSPVVTTKMTLHFEYLPSFYDENCIHNVYVDQNDDFPMNFPKDIVLTKQ</sequence>
<dbReference type="EMBL" id="RBXB01000001">
    <property type="protein sequence ID" value="RKT01633.1"/>
    <property type="molecule type" value="Genomic_DNA"/>
</dbReference>
<dbReference type="Proteomes" id="UP000272428">
    <property type="component" value="Unassembled WGS sequence"/>
</dbReference>
<reference evidence="3 4" key="1">
    <citation type="submission" date="2018-10" db="EMBL/GenBank/DDBJ databases">
        <title>Genomic Encyclopedia of Archaeal and Bacterial Type Strains, Phase II (KMG-II): from individual species to whole genera.</title>
        <authorList>
            <person name="Goeker M."/>
        </authorList>
    </citation>
    <scope>NUCLEOTIDE SEQUENCE [LARGE SCALE GENOMIC DNA]</scope>
    <source>
        <strain evidence="3 4">DSM 14219</strain>
    </source>
</reference>
<dbReference type="AlphaFoldDB" id="A0A495SN27"/>
<dbReference type="InterPro" id="IPR046551">
    <property type="entry name" value="DUF6705"/>
</dbReference>
<gene>
    <name evidence="3" type="ORF">BCF58_0856</name>
</gene>
<comment type="caution">
    <text evidence="3">The sequence shown here is derived from an EMBL/GenBank/DDBJ whole genome shotgun (WGS) entry which is preliminary data.</text>
</comment>
<feature type="signal peptide" evidence="1">
    <location>
        <begin position="1"/>
        <end position="18"/>
    </location>
</feature>
<keyword evidence="4" id="KW-1185">Reference proteome</keyword>
<keyword evidence="1" id="KW-0732">Signal</keyword>
<feature type="chain" id="PRO_5019814482" description="DUF6705 domain-containing protein" evidence="1">
    <location>
        <begin position="19"/>
        <end position="200"/>
    </location>
</feature>
<feature type="domain" description="DUF6705" evidence="2">
    <location>
        <begin position="1"/>
        <end position="200"/>
    </location>
</feature>
<name>A0A495SN27_9FLAO</name>
<protein>
    <recommendedName>
        <fullName evidence="2">DUF6705 domain-containing protein</fullName>
    </recommendedName>
</protein>
<evidence type="ECO:0000313" key="3">
    <source>
        <dbReference type="EMBL" id="RKT01633.1"/>
    </source>
</evidence>
<dbReference type="OrthoDB" id="1273740at2"/>
<evidence type="ECO:0000313" key="4">
    <source>
        <dbReference type="Proteomes" id="UP000272428"/>
    </source>
</evidence>